<dbReference type="PANTHER" id="PTHR30040">
    <property type="entry name" value="THIAMINE BIOSYNTHESIS LIPOPROTEIN APBE"/>
    <property type="match status" value="1"/>
</dbReference>
<evidence type="ECO:0000256" key="11">
    <source>
        <dbReference type="PIRNR" id="PIRNR006268"/>
    </source>
</evidence>
<evidence type="ECO:0000256" key="2">
    <source>
        <dbReference type="ARBA" id="ARBA00011955"/>
    </source>
</evidence>
<evidence type="ECO:0000256" key="4">
    <source>
        <dbReference type="ARBA" id="ARBA00022630"/>
    </source>
</evidence>
<organism evidence="12 13">
    <name type="scientific">Roseibium porphyridii</name>
    <dbReference type="NCBI Taxonomy" id="2866279"/>
    <lineage>
        <taxon>Bacteria</taxon>
        <taxon>Pseudomonadati</taxon>
        <taxon>Pseudomonadota</taxon>
        <taxon>Alphaproteobacteria</taxon>
        <taxon>Hyphomicrobiales</taxon>
        <taxon>Stappiaceae</taxon>
        <taxon>Roseibium</taxon>
    </lineage>
</organism>
<gene>
    <name evidence="12" type="ORF">K1718_01185</name>
</gene>
<protein>
    <recommendedName>
        <fullName evidence="3 11">FAD:protein FMN transferase</fullName>
        <ecNumber evidence="2 11">2.7.1.180</ecNumber>
    </recommendedName>
    <alternativeName>
        <fullName evidence="9 11">Flavin transferase</fullName>
    </alternativeName>
</protein>
<dbReference type="EMBL" id="CP120863">
    <property type="protein sequence ID" value="WFE89995.1"/>
    <property type="molecule type" value="Genomic_DNA"/>
</dbReference>
<keyword evidence="5 11" id="KW-0808">Transferase</keyword>
<dbReference type="InterPro" id="IPR024932">
    <property type="entry name" value="ApbE"/>
</dbReference>
<evidence type="ECO:0000256" key="7">
    <source>
        <dbReference type="ARBA" id="ARBA00022827"/>
    </source>
</evidence>
<evidence type="ECO:0000256" key="1">
    <source>
        <dbReference type="ARBA" id="ARBA00001946"/>
    </source>
</evidence>
<dbReference type="PIRSF" id="PIRSF006268">
    <property type="entry name" value="ApbE"/>
    <property type="match status" value="1"/>
</dbReference>
<keyword evidence="8 11" id="KW-0460">Magnesium</keyword>
<evidence type="ECO:0000256" key="9">
    <source>
        <dbReference type="ARBA" id="ARBA00031306"/>
    </source>
</evidence>
<accession>A0ABY8F3B9</accession>
<comment type="cofactor">
    <cofactor evidence="1">
        <name>Mg(2+)</name>
        <dbReference type="ChEBI" id="CHEBI:18420"/>
    </cofactor>
</comment>
<evidence type="ECO:0000256" key="8">
    <source>
        <dbReference type="ARBA" id="ARBA00022842"/>
    </source>
</evidence>
<evidence type="ECO:0000313" key="13">
    <source>
        <dbReference type="Proteomes" id="UP001209803"/>
    </source>
</evidence>
<sequence length="331" mass="35562">MSLTTLAACKGGLEVVELTGSTMGTNYSVTALDHDRAVDKDELQRAIENSLLNVNAQMSNWDPKSEVSRFNSLTSTQPLTVSKDLAMVVQAAKDVNQASSGQFDITLGPVIEAWGFGAEGGHKNTQPDPDKLAKAVEAAGKSQALHVDGNQLSKSDPAARIYLPSIGKGYGVDQMAKVVRSFGLTDFMVEIGGDLYVSGRNADGLDWQIGIESPDAHNRQAYKIASVSNLGMATSGDYRNYFEQDGVRFSHILDAHSGRPITHRTASVTVLAENTMLADAWSTAMLALGTERGLELANQRDLAVMFIDRGSDADDRNFIATTSNRFTALQA</sequence>
<dbReference type="EC" id="2.7.1.180" evidence="2 11"/>
<dbReference type="SUPFAM" id="SSF143631">
    <property type="entry name" value="ApbE-like"/>
    <property type="match status" value="1"/>
</dbReference>
<dbReference type="GO" id="GO:0016740">
    <property type="term" value="F:transferase activity"/>
    <property type="evidence" value="ECO:0007669"/>
    <property type="project" value="UniProtKB-KW"/>
</dbReference>
<evidence type="ECO:0000256" key="5">
    <source>
        <dbReference type="ARBA" id="ARBA00022679"/>
    </source>
</evidence>
<dbReference type="RefSeq" id="WP_265680005.1">
    <property type="nucleotide sequence ID" value="NZ_CP120863.1"/>
</dbReference>
<dbReference type="InterPro" id="IPR003374">
    <property type="entry name" value="ApbE-like_sf"/>
</dbReference>
<evidence type="ECO:0000313" key="12">
    <source>
        <dbReference type="EMBL" id="WFE89995.1"/>
    </source>
</evidence>
<comment type="catalytic activity">
    <reaction evidence="10 11">
        <text>L-threonyl-[protein] + FAD = FMN-L-threonyl-[protein] + AMP + H(+)</text>
        <dbReference type="Rhea" id="RHEA:36847"/>
        <dbReference type="Rhea" id="RHEA-COMP:11060"/>
        <dbReference type="Rhea" id="RHEA-COMP:11061"/>
        <dbReference type="ChEBI" id="CHEBI:15378"/>
        <dbReference type="ChEBI" id="CHEBI:30013"/>
        <dbReference type="ChEBI" id="CHEBI:57692"/>
        <dbReference type="ChEBI" id="CHEBI:74257"/>
        <dbReference type="ChEBI" id="CHEBI:456215"/>
        <dbReference type="EC" id="2.7.1.180"/>
    </reaction>
</comment>
<keyword evidence="4 11" id="KW-0285">Flavoprotein</keyword>
<reference evidence="12 13" key="1">
    <citation type="submission" date="2023-03" db="EMBL/GenBank/DDBJ databases">
        <title>Roseibium porphyridii sp. nov. and Roseibium rhodosorbium sp. nov. isolated from marine algae, Porphyridium cruentum and Rhodosorus marinus, respectively.</title>
        <authorList>
            <person name="Lee M.W."/>
            <person name="Choi B.J."/>
            <person name="Lee J.K."/>
            <person name="Choi D.G."/>
            <person name="Baek J.H."/>
            <person name="Bayburt H."/>
            <person name="Kim J.M."/>
            <person name="Han D.M."/>
            <person name="Kim K.H."/>
            <person name="Jeon C.O."/>
        </authorList>
    </citation>
    <scope>NUCLEOTIDE SEQUENCE [LARGE SCALE GENOMIC DNA]</scope>
    <source>
        <strain evidence="12 13">KMA01</strain>
    </source>
</reference>
<proteinExistence type="inferred from homology"/>
<keyword evidence="13" id="KW-1185">Reference proteome</keyword>
<name>A0ABY8F3B9_9HYPH</name>
<keyword evidence="6 11" id="KW-0479">Metal-binding</keyword>
<dbReference type="Pfam" id="PF02424">
    <property type="entry name" value="ApbE"/>
    <property type="match status" value="1"/>
</dbReference>
<comment type="similarity">
    <text evidence="11">Belongs to the ApbE family.</text>
</comment>
<evidence type="ECO:0000256" key="6">
    <source>
        <dbReference type="ARBA" id="ARBA00022723"/>
    </source>
</evidence>
<dbReference type="Proteomes" id="UP001209803">
    <property type="component" value="Chromosome"/>
</dbReference>
<dbReference type="PANTHER" id="PTHR30040:SF2">
    <property type="entry name" value="FAD:PROTEIN FMN TRANSFERASE"/>
    <property type="match status" value="1"/>
</dbReference>
<evidence type="ECO:0000256" key="3">
    <source>
        <dbReference type="ARBA" id="ARBA00016337"/>
    </source>
</evidence>
<evidence type="ECO:0000256" key="10">
    <source>
        <dbReference type="ARBA" id="ARBA00048540"/>
    </source>
</evidence>
<keyword evidence="7 11" id="KW-0274">FAD</keyword>
<dbReference type="Gene3D" id="3.10.520.10">
    <property type="entry name" value="ApbE-like domains"/>
    <property type="match status" value="1"/>
</dbReference>